<feature type="region of interest" description="Disordered" evidence="4">
    <location>
        <begin position="45"/>
        <end position="78"/>
    </location>
</feature>
<evidence type="ECO:0000256" key="4">
    <source>
        <dbReference type="SAM" id="MobiDB-lite"/>
    </source>
</evidence>
<keyword evidence="2" id="KW-0238">DNA-binding</keyword>
<dbReference type="Pfam" id="PF01638">
    <property type="entry name" value="HxlR"/>
    <property type="match status" value="1"/>
</dbReference>
<sequence>MTAYVGGLAVPAVRFVPGVGCWWPFLGGEEWRNSANRSLVEGAVPTVRGRAGPRRTRQRPRRFRRGARAGAGHQRPDAPRLHELATAGLITRTVLPGPPLRSQYALTAHGRAFLIPLAALAYWAEDHLPPHPETRLSHSP</sequence>
<dbReference type="InterPro" id="IPR002577">
    <property type="entry name" value="HTH_HxlR"/>
</dbReference>
<keyword evidence="3" id="KW-0804">Transcription</keyword>
<dbReference type="SUPFAM" id="SSF46785">
    <property type="entry name" value="Winged helix' DNA-binding domain"/>
    <property type="match status" value="1"/>
</dbReference>
<evidence type="ECO:0000259" key="5">
    <source>
        <dbReference type="PROSITE" id="PS51118"/>
    </source>
</evidence>
<dbReference type="AlphaFoldDB" id="A0AB39RJY7"/>
<dbReference type="InterPro" id="IPR036390">
    <property type="entry name" value="WH_DNA-bd_sf"/>
</dbReference>
<organism evidence="6">
    <name type="scientific">Streptomyces sp. R41</name>
    <dbReference type="NCBI Taxonomy" id="3238632"/>
    <lineage>
        <taxon>Bacteria</taxon>
        <taxon>Bacillati</taxon>
        <taxon>Actinomycetota</taxon>
        <taxon>Actinomycetes</taxon>
        <taxon>Kitasatosporales</taxon>
        <taxon>Streptomycetaceae</taxon>
        <taxon>Streptomyces</taxon>
    </lineage>
</organism>
<proteinExistence type="predicted"/>
<evidence type="ECO:0000256" key="2">
    <source>
        <dbReference type="ARBA" id="ARBA00023125"/>
    </source>
</evidence>
<dbReference type="EMBL" id="CP163443">
    <property type="protein sequence ID" value="XDQ54173.1"/>
    <property type="molecule type" value="Genomic_DNA"/>
</dbReference>
<evidence type="ECO:0000256" key="3">
    <source>
        <dbReference type="ARBA" id="ARBA00023163"/>
    </source>
</evidence>
<feature type="compositionally biased region" description="Basic residues" evidence="4">
    <location>
        <begin position="51"/>
        <end position="67"/>
    </location>
</feature>
<dbReference type="PANTHER" id="PTHR33204">
    <property type="entry name" value="TRANSCRIPTIONAL REGULATOR, MARR FAMILY"/>
    <property type="match status" value="1"/>
</dbReference>
<dbReference type="PROSITE" id="PS51118">
    <property type="entry name" value="HTH_HXLR"/>
    <property type="match status" value="1"/>
</dbReference>
<reference evidence="6" key="1">
    <citation type="submission" date="2024-07" db="EMBL/GenBank/DDBJ databases">
        <authorList>
            <person name="Yu S.T."/>
        </authorList>
    </citation>
    <scope>NUCLEOTIDE SEQUENCE</scope>
    <source>
        <strain evidence="6">R41</strain>
    </source>
</reference>
<dbReference type="GO" id="GO:0003677">
    <property type="term" value="F:DNA binding"/>
    <property type="evidence" value="ECO:0007669"/>
    <property type="project" value="UniProtKB-KW"/>
</dbReference>
<keyword evidence="1" id="KW-0805">Transcription regulation</keyword>
<protein>
    <submittedName>
        <fullName evidence="6">Winged helix-turn-helix transcriptional regulator</fullName>
    </submittedName>
</protein>
<dbReference type="PANTHER" id="PTHR33204:SF37">
    <property type="entry name" value="HTH-TYPE TRANSCRIPTIONAL REGULATOR YODB"/>
    <property type="match status" value="1"/>
</dbReference>
<dbReference type="Gene3D" id="1.10.10.10">
    <property type="entry name" value="Winged helix-like DNA-binding domain superfamily/Winged helix DNA-binding domain"/>
    <property type="match status" value="1"/>
</dbReference>
<name>A0AB39RJY7_9ACTN</name>
<evidence type="ECO:0000313" key="6">
    <source>
        <dbReference type="EMBL" id="XDQ54173.1"/>
    </source>
</evidence>
<dbReference type="InterPro" id="IPR036388">
    <property type="entry name" value="WH-like_DNA-bd_sf"/>
</dbReference>
<feature type="domain" description="HTH hxlR-type" evidence="5">
    <location>
        <begin position="16"/>
        <end position="132"/>
    </location>
</feature>
<accession>A0AB39RJY7</accession>
<evidence type="ECO:0000256" key="1">
    <source>
        <dbReference type="ARBA" id="ARBA00023015"/>
    </source>
</evidence>
<gene>
    <name evidence="6" type="ORF">AB5J53_22120</name>
</gene>
<dbReference type="RefSeq" id="WP_369247401.1">
    <property type="nucleotide sequence ID" value="NZ_CP163443.1"/>
</dbReference>